<proteinExistence type="predicted"/>
<name>A0A6M3X6J1_9ZZZZ</name>
<protein>
    <submittedName>
        <fullName evidence="1">Uncharacterized protein</fullName>
    </submittedName>
</protein>
<gene>
    <name evidence="1" type="ORF">MM171B03589_0002</name>
</gene>
<accession>A0A6M3X6J1</accession>
<dbReference type="AlphaFoldDB" id="A0A6M3X6J1"/>
<dbReference type="EMBL" id="MT143959">
    <property type="protein sequence ID" value="QJH93239.1"/>
    <property type="molecule type" value="Genomic_DNA"/>
</dbReference>
<organism evidence="1">
    <name type="scientific">viral metagenome</name>
    <dbReference type="NCBI Taxonomy" id="1070528"/>
    <lineage>
        <taxon>unclassified sequences</taxon>
        <taxon>metagenomes</taxon>
        <taxon>organismal metagenomes</taxon>
    </lineage>
</organism>
<reference evidence="1" key="1">
    <citation type="submission" date="2020-03" db="EMBL/GenBank/DDBJ databases">
        <title>The deep terrestrial virosphere.</title>
        <authorList>
            <person name="Holmfeldt K."/>
            <person name="Nilsson E."/>
            <person name="Simone D."/>
            <person name="Lopez-Fernandez M."/>
            <person name="Wu X."/>
            <person name="de Brujin I."/>
            <person name="Lundin D."/>
            <person name="Andersson A."/>
            <person name="Bertilsson S."/>
            <person name="Dopson M."/>
        </authorList>
    </citation>
    <scope>NUCLEOTIDE SEQUENCE</scope>
    <source>
        <strain evidence="1">MM171B03589</strain>
    </source>
</reference>
<evidence type="ECO:0000313" key="1">
    <source>
        <dbReference type="EMBL" id="QJH93239.1"/>
    </source>
</evidence>
<sequence>MSMKLSQLDYAALIQKGTYESLLEDDPDKKECILKKVHRQVGKWADMLDVIVYVASNEKLPWTTEELGIPVLPMPTKLRTGISQVGDYITCVTTKKDGGTHFWLPLVVERKGGKRMKGGNPEDLYGTLMSTENRATFMRELDRFEQDPRFNCGKFIIIAECSYQDFIEYKPLFNGKKRNVGFGASVNSREATIAKLDELGYQVVFAGSRTRGIRYYKTRIRQSIIMNYELFFM</sequence>